<protein>
    <submittedName>
        <fullName evidence="2">DUF1722 domain-containing protein</fullName>
    </submittedName>
</protein>
<sequence length="320" mass="36553">MPRFTRPIIVVSKCLGFAPCRYDGQMVSCSFVGYMEKFVDFIDVCPECEVGLGIPRRPIRIVLDGKKRLIQPATGIDITLEMERFTESYLEDLDDFDGFILKSGSPSCGIGTTKAYTDAGSNEWSHKQENGFFADAIVREYPHLPRVDDEQLNDVVIRDHFLTKVFSLSSFREAASSVSIRSLIEYHARNKFLFMVCDKHLMVLMGNVVANREGLPAEEVFAAYLNMLLKILSKPAETGSTINAMMHTFGYLSRYLDARDKFIFLQELQGYREDSSVLSGLKEKLMSWALHFNVEYISEQTFLCPYPRELIYGNQNLNFR</sequence>
<dbReference type="InterPro" id="IPR007553">
    <property type="entry name" value="2-thiour_desulf"/>
</dbReference>
<evidence type="ECO:0000259" key="1">
    <source>
        <dbReference type="Pfam" id="PF08349"/>
    </source>
</evidence>
<dbReference type="AlphaFoldDB" id="A0A4E0Q6S4"/>
<dbReference type="OrthoDB" id="2675at2157"/>
<accession>A0A4E0Q6S4</accession>
<gene>
    <name evidence="2" type="ORF">CUN85_03595</name>
</gene>
<evidence type="ECO:0000313" key="3">
    <source>
        <dbReference type="Proteomes" id="UP000297295"/>
    </source>
</evidence>
<dbReference type="PANTHER" id="PTHR30087">
    <property type="entry name" value="INNER MEMBRANE PROTEIN"/>
    <property type="match status" value="1"/>
</dbReference>
<dbReference type="RefSeq" id="WP_135388967.1">
    <property type="nucleotide sequence ID" value="NZ_PGGK01000003.1"/>
</dbReference>
<dbReference type="Proteomes" id="UP000297295">
    <property type="component" value="Unassembled WGS sequence"/>
</dbReference>
<organism evidence="2 3">
    <name type="scientific">Methanolobus halotolerans</name>
    <dbReference type="NCBI Taxonomy" id="2052935"/>
    <lineage>
        <taxon>Archaea</taxon>
        <taxon>Methanobacteriati</taxon>
        <taxon>Methanobacteriota</taxon>
        <taxon>Stenosarchaea group</taxon>
        <taxon>Methanomicrobia</taxon>
        <taxon>Methanosarcinales</taxon>
        <taxon>Methanosarcinaceae</taxon>
        <taxon>Methanolobus</taxon>
    </lineage>
</organism>
<dbReference type="PANTHER" id="PTHR30087:SF0">
    <property type="entry name" value="INNER MEMBRANE PROTEIN"/>
    <property type="match status" value="1"/>
</dbReference>
<comment type="caution">
    <text evidence="2">The sequence shown here is derived from an EMBL/GenBank/DDBJ whole genome shotgun (WGS) entry which is preliminary data.</text>
</comment>
<reference evidence="2 3" key="1">
    <citation type="submission" date="2017-11" db="EMBL/GenBank/DDBJ databases">
        <title>Isolation and Characterization of Methanogenic Archaea from Saline Meromictic Lake at Siberia.</title>
        <authorList>
            <person name="Shen Y."/>
            <person name="Huang H.-H."/>
            <person name="Lai M.-C."/>
            <person name="Chen S.-C."/>
        </authorList>
    </citation>
    <scope>NUCLEOTIDE SEQUENCE [LARGE SCALE GENOMIC DNA]</scope>
    <source>
        <strain evidence="2 3">SY-01</strain>
    </source>
</reference>
<keyword evidence="3" id="KW-1185">Reference proteome</keyword>
<dbReference type="InterPro" id="IPR013560">
    <property type="entry name" value="DUF1722"/>
</dbReference>
<evidence type="ECO:0000313" key="2">
    <source>
        <dbReference type="EMBL" id="TGC10587.1"/>
    </source>
</evidence>
<dbReference type="Pfam" id="PF04463">
    <property type="entry name" value="2-thiour_desulf"/>
    <property type="match status" value="1"/>
</dbReference>
<dbReference type="EMBL" id="PGGK01000003">
    <property type="protein sequence ID" value="TGC10587.1"/>
    <property type="molecule type" value="Genomic_DNA"/>
</dbReference>
<dbReference type="Pfam" id="PF08349">
    <property type="entry name" value="DUF1722"/>
    <property type="match status" value="1"/>
</dbReference>
<proteinExistence type="predicted"/>
<name>A0A4E0Q6S4_9EURY</name>
<feature type="domain" description="DUF1722" evidence="1">
    <location>
        <begin position="191"/>
        <end position="307"/>
    </location>
</feature>